<feature type="non-terminal residue" evidence="4">
    <location>
        <position position="1"/>
    </location>
</feature>
<dbReference type="EMBL" id="CADCVU010000038">
    <property type="protein sequence ID" value="CAA9485344.1"/>
    <property type="molecule type" value="Genomic_DNA"/>
</dbReference>
<organism evidence="4">
    <name type="scientific">uncultured Solirubrobacterales bacterium</name>
    <dbReference type="NCBI Taxonomy" id="768556"/>
    <lineage>
        <taxon>Bacteria</taxon>
        <taxon>Bacillati</taxon>
        <taxon>Actinomycetota</taxon>
        <taxon>Thermoleophilia</taxon>
        <taxon>Solirubrobacterales</taxon>
        <taxon>environmental samples</taxon>
    </lineage>
</organism>
<accession>A0A6J4RZS7</accession>
<dbReference type="SUPFAM" id="SSF55729">
    <property type="entry name" value="Acyl-CoA N-acyltransferases (Nat)"/>
    <property type="match status" value="1"/>
</dbReference>
<evidence type="ECO:0000259" key="3">
    <source>
        <dbReference type="PROSITE" id="PS51186"/>
    </source>
</evidence>
<evidence type="ECO:0000313" key="4">
    <source>
        <dbReference type="EMBL" id="CAA9485344.1"/>
    </source>
</evidence>
<dbReference type="AlphaFoldDB" id="A0A6J4RZS7"/>
<dbReference type="PANTHER" id="PTHR43877">
    <property type="entry name" value="AMINOALKYLPHOSPHONATE N-ACETYLTRANSFERASE-RELATED-RELATED"/>
    <property type="match status" value="1"/>
</dbReference>
<dbReference type="PROSITE" id="PS51186">
    <property type="entry name" value="GNAT"/>
    <property type="match status" value="1"/>
</dbReference>
<dbReference type="Pfam" id="PF00583">
    <property type="entry name" value="Acetyltransf_1"/>
    <property type="match status" value="1"/>
</dbReference>
<sequence>VRPVTRVWRADHHEAETVAELLVAFRDHMGRDWPSENAFLANVERLMERGESEFLLGAPHDDAPPAAVAQLRFRFGIWFAATDCLLEDLYVAESARGAGLGRAMVDAVVERARERECRRIELDTDEDNAAALALYAAAGFRSGTGEVGRRALFLRRHLDPG</sequence>
<dbReference type="Gene3D" id="3.40.630.30">
    <property type="match status" value="1"/>
</dbReference>
<reference evidence="4" key="1">
    <citation type="submission" date="2020-02" db="EMBL/GenBank/DDBJ databases">
        <authorList>
            <person name="Meier V. D."/>
        </authorList>
    </citation>
    <scope>NUCLEOTIDE SEQUENCE</scope>
    <source>
        <strain evidence="4">AVDCRST_MAG45</strain>
    </source>
</reference>
<evidence type="ECO:0000256" key="1">
    <source>
        <dbReference type="ARBA" id="ARBA00022679"/>
    </source>
</evidence>
<dbReference type="InterPro" id="IPR000182">
    <property type="entry name" value="GNAT_dom"/>
</dbReference>
<keyword evidence="1" id="KW-0808">Transferase</keyword>
<gene>
    <name evidence="4" type="ORF">AVDCRST_MAG45-416</name>
</gene>
<dbReference type="InterPro" id="IPR050832">
    <property type="entry name" value="Bact_Acetyltransf"/>
</dbReference>
<dbReference type="InterPro" id="IPR016181">
    <property type="entry name" value="Acyl_CoA_acyltransferase"/>
</dbReference>
<feature type="domain" description="N-acetyltransferase" evidence="3">
    <location>
        <begin position="5"/>
        <end position="159"/>
    </location>
</feature>
<dbReference type="GO" id="GO:0016747">
    <property type="term" value="F:acyltransferase activity, transferring groups other than amino-acyl groups"/>
    <property type="evidence" value="ECO:0007669"/>
    <property type="project" value="InterPro"/>
</dbReference>
<dbReference type="PANTHER" id="PTHR43877:SF2">
    <property type="entry name" value="AMINOALKYLPHOSPHONATE N-ACETYLTRANSFERASE-RELATED"/>
    <property type="match status" value="1"/>
</dbReference>
<keyword evidence="2" id="KW-0012">Acyltransferase</keyword>
<proteinExistence type="predicted"/>
<evidence type="ECO:0000256" key="2">
    <source>
        <dbReference type="ARBA" id="ARBA00023315"/>
    </source>
</evidence>
<protein>
    <recommendedName>
        <fullName evidence="3">N-acetyltransferase domain-containing protein</fullName>
    </recommendedName>
</protein>
<name>A0A6J4RZS7_9ACTN</name>